<gene>
    <name evidence="2" type="ORF">SAMN02745129_3712</name>
</gene>
<dbReference type="STRING" id="299255.SAMN02745129_3712"/>
<dbReference type="Proteomes" id="UP000184268">
    <property type="component" value="Unassembled WGS sequence"/>
</dbReference>
<feature type="domain" description="HTH crp-type" evidence="1">
    <location>
        <begin position="171"/>
        <end position="224"/>
    </location>
</feature>
<keyword evidence="3" id="KW-1185">Reference proteome</keyword>
<dbReference type="Pfam" id="PF13545">
    <property type="entry name" value="HTH_Crp_2"/>
    <property type="match status" value="1"/>
</dbReference>
<dbReference type="GO" id="GO:0003677">
    <property type="term" value="F:DNA binding"/>
    <property type="evidence" value="ECO:0007669"/>
    <property type="project" value="InterPro"/>
</dbReference>
<dbReference type="GO" id="GO:0016301">
    <property type="term" value="F:kinase activity"/>
    <property type="evidence" value="ECO:0007669"/>
    <property type="project" value="UniProtKB-KW"/>
</dbReference>
<dbReference type="EMBL" id="FQXG01000006">
    <property type="protein sequence ID" value="SHI03493.1"/>
    <property type="molecule type" value="Genomic_DNA"/>
</dbReference>
<sequence>MAAVSQSKAQIELRNSLMRHGLHQQAALALSELSHTDSMAAGETAQLDTDQLGLALIHQGTLMRQVMFHDGSIGSTELRYSGQLVFSPARAASCDNNVRYRCLEPAYYSVVSTQALNEQCRADARLLEFVFERQHVYQRMVEDRMLLRSVLSKREHIIMVLVMVFSSKLKRGEQLIRVTLEDLCTVSGATRQYYSRVISALCRQGILVNHYGALELLDYNRLKAELGETARKHYELVRNRPEHWTEMA</sequence>
<name>A0A1M5XW64_9GAMM</name>
<keyword evidence="2" id="KW-0808">Transferase</keyword>
<reference evidence="3" key="1">
    <citation type="submission" date="2016-11" db="EMBL/GenBank/DDBJ databases">
        <authorList>
            <person name="Varghese N."/>
            <person name="Submissions S."/>
        </authorList>
    </citation>
    <scope>NUCLEOTIDE SEQUENCE [LARGE SCALE GENOMIC DNA]</scope>
    <source>
        <strain evidence="3">DSM 16917</strain>
    </source>
</reference>
<proteinExistence type="predicted"/>
<evidence type="ECO:0000259" key="1">
    <source>
        <dbReference type="Pfam" id="PF13545"/>
    </source>
</evidence>
<accession>A0A1M5XW64</accession>
<organism evidence="2 3">
    <name type="scientific">Ferrimonas marina</name>
    <dbReference type="NCBI Taxonomy" id="299255"/>
    <lineage>
        <taxon>Bacteria</taxon>
        <taxon>Pseudomonadati</taxon>
        <taxon>Pseudomonadota</taxon>
        <taxon>Gammaproteobacteria</taxon>
        <taxon>Alteromonadales</taxon>
        <taxon>Ferrimonadaceae</taxon>
        <taxon>Ferrimonas</taxon>
    </lineage>
</organism>
<evidence type="ECO:0000313" key="3">
    <source>
        <dbReference type="Proteomes" id="UP000184268"/>
    </source>
</evidence>
<protein>
    <submittedName>
        <fullName evidence="2">cAMP-binding domain of CRP or a regulatory subunit of cAMP-dependent protein kinases</fullName>
    </submittedName>
</protein>
<evidence type="ECO:0000313" key="2">
    <source>
        <dbReference type="EMBL" id="SHI03493.1"/>
    </source>
</evidence>
<dbReference type="InterPro" id="IPR014710">
    <property type="entry name" value="RmlC-like_jellyroll"/>
</dbReference>
<dbReference type="GO" id="GO:0006355">
    <property type="term" value="P:regulation of DNA-templated transcription"/>
    <property type="evidence" value="ECO:0007669"/>
    <property type="project" value="InterPro"/>
</dbReference>
<dbReference type="AlphaFoldDB" id="A0A1M5XW64"/>
<dbReference type="OrthoDB" id="6402787at2"/>
<dbReference type="InterPro" id="IPR012318">
    <property type="entry name" value="HTH_CRP"/>
</dbReference>
<dbReference type="SUPFAM" id="SSF46785">
    <property type="entry name" value="Winged helix' DNA-binding domain"/>
    <property type="match status" value="1"/>
</dbReference>
<keyword evidence="2" id="KW-0418">Kinase</keyword>
<dbReference type="InterPro" id="IPR036390">
    <property type="entry name" value="WH_DNA-bd_sf"/>
</dbReference>
<dbReference type="RefSeq" id="WP_067659439.1">
    <property type="nucleotide sequence ID" value="NZ_FQXG01000006.1"/>
</dbReference>
<dbReference type="Gene3D" id="2.60.120.10">
    <property type="entry name" value="Jelly Rolls"/>
    <property type="match status" value="1"/>
</dbReference>